<comment type="caution">
    <text evidence="11">The sequence shown here is derived from an EMBL/GenBank/DDBJ whole genome shotgun (WGS) entry which is preliminary data.</text>
</comment>
<dbReference type="EMBL" id="JAPWIE010000007">
    <property type="protein sequence ID" value="MCZ4552766.1"/>
    <property type="molecule type" value="Genomic_DNA"/>
</dbReference>
<sequence length="425" mass="48660">MTDSYSLGGLGPDLRLSADSVEQLLTRLEVDPRWTVSAIVEMLVATVEQTVVTELLGRLLERFPERPTDLAAVRTFLTPLIGEPRRRAFEDPDEPSMRFDLPRLQDYSDVARWLNLTVGELEWFADRGHWLRTKDGPLQHYRYWQVPKRHGARMIEAPKPHLREIQRRMLRTIVDHIPPHRAAQGFVPGTSTASFAWPHTDRPVVVRLDLRDCFSSIGTARVRAVFAAVGYERTARVLAELCTTTTPISHFRHIDHRQATLLRQRHLPQGAPTSPALANLVMRAMDRRIWGYAQRNRLHYSRYGDDLAISGDHMNPEAALWVVHRIIADEGFTVHPDKTKTMRAHQRQQLAGLVVNDQPRVARHDYDNLRALLHNAIRTGAQGQNRSAHPNFRAHVHGKIAWIGATSPRRRNILLALAEQVDWDR</sequence>
<feature type="domain" description="Reverse transcriptase" evidence="10">
    <location>
        <begin position="127"/>
        <end position="355"/>
    </location>
</feature>
<evidence type="ECO:0000256" key="8">
    <source>
        <dbReference type="ARBA" id="ARBA00034120"/>
    </source>
</evidence>
<comment type="catalytic activity">
    <reaction evidence="9">
        <text>DNA(n) + a 2'-deoxyribonucleoside 5'-triphosphate = DNA(n+1) + diphosphate</text>
        <dbReference type="Rhea" id="RHEA:22508"/>
        <dbReference type="Rhea" id="RHEA-COMP:17339"/>
        <dbReference type="Rhea" id="RHEA-COMP:17340"/>
        <dbReference type="ChEBI" id="CHEBI:33019"/>
        <dbReference type="ChEBI" id="CHEBI:61560"/>
        <dbReference type="ChEBI" id="CHEBI:173112"/>
        <dbReference type="EC" id="2.7.7.49"/>
    </reaction>
</comment>
<dbReference type="PANTHER" id="PTHR34047">
    <property type="entry name" value="NUCLEAR INTRON MATURASE 1, MITOCHONDRIAL-RELATED"/>
    <property type="match status" value="1"/>
</dbReference>
<keyword evidence="7" id="KW-0051">Antiviral defense</keyword>
<dbReference type="EC" id="2.7.7.49" evidence="1"/>
<evidence type="ECO:0000256" key="4">
    <source>
        <dbReference type="ARBA" id="ARBA00022723"/>
    </source>
</evidence>
<dbReference type="Pfam" id="PF00078">
    <property type="entry name" value="RVT_1"/>
    <property type="match status" value="1"/>
</dbReference>
<evidence type="ECO:0000256" key="2">
    <source>
        <dbReference type="ARBA" id="ARBA00022679"/>
    </source>
</evidence>
<name>A0ABT4N2X6_GORRU</name>
<comment type="similarity">
    <text evidence="8">Belongs to the bacterial reverse transcriptase family.</text>
</comment>
<evidence type="ECO:0000256" key="3">
    <source>
        <dbReference type="ARBA" id="ARBA00022695"/>
    </source>
</evidence>
<keyword evidence="3" id="KW-0548">Nucleotidyltransferase</keyword>
<dbReference type="GO" id="GO:0003964">
    <property type="term" value="F:RNA-directed DNA polymerase activity"/>
    <property type="evidence" value="ECO:0007669"/>
    <property type="project" value="UniProtKB-KW"/>
</dbReference>
<evidence type="ECO:0000256" key="9">
    <source>
        <dbReference type="ARBA" id="ARBA00048173"/>
    </source>
</evidence>
<keyword evidence="5" id="KW-0460">Magnesium</keyword>
<dbReference type="InterPro" id="IPR051083">
    <property type="entry name" value="GrpII_Intron_Splice-Mob/Def"/>
</dbReference>
<keyword evidence="12" id="KW-1185">Reference proteome</keyword>
<protein>
    <recommendedName>
        <fullName evidence="1">RNA-directed DNA polymerase</fullName>
        <ecNumber evidence="1">2.7.7.49</ecNumber>
    </recommendedName>
</protein>
<dbReference type="PANTHER" id="PTHR34047:SF7">
    <property type="entry name" value="RNA-DIRECTED DNA POLYMERASE"/>
    <property type="match status" value="1"/>
</dbReference>
<accession>A0ABT4N2X6</accession>
<evidence type="ECO:0000259" key="10">
    <source>
        <dbReference type="PROSITE" id="PS50878"/>
    </source>
</evidence>
<dbReference type="RefSeq" id="WP_301573401.1">
    <property type="nucleotide sequence ID" value="NZ_JAPWIE010000007.1"/>
</dbReference>
<dbReference type="InterPro" id="IPR000123">
    <property type="entry name" value="Reverse_transcriptase_msDNA"/>
</dbReference>
<dbReference type="CDD" id="cd03487">
    <property type="entry name" value="RT_Bac_retron_II"/>
    <property type="match status" value="1"/>
</dbReference>
<evidence type="ECO:0000256" key="7">
    <source>
        <dbReference type="ARBA" id="ARBA00023118"/>
    </source>
</evidence>
<dbReference type="SUPFAM" id="SSF56672">
    <property type="entry name" value="DNA/RNA polymerases"/>
    <property type="match status" value="1"/>
</dbReference>
<evidence type="ECO:0000313" key="11">
    <source>
        <dbReference type="EMBL" id="MCZ4552766.1"/>
    </source>
</evidence>
<organism evidence="11 12">
    <name type="scientific">Gordonia rubripertincta</name>
    <name type="common">Rhodococcus corallinus</name>
    <dbReference type="NCBI Taxonomy" id="36822"/>
    <lineage>
        <taxon>Bacteria</taxon>
        <taxon>Bacillati</taxon>
        <taxon>Actinomycetota</taxon>
        <taxon>Actinomycetes</taxon>
        <taxon>Mycobacteriales</taxon>
        <taxon>Gordoniaceae</taxon>
        <taxon>Gordonia</taxon>
    </lineage>
</organism>
<evidence type="ECO:0000256" key="6">
    <source>
        <dbReference type="ARBA" id="ARBA00022918"/>
    </source>
</evidence>
<evidence type="ECO:0000256" key="1">
    <source>
        <dbReference type="ARBA" id="ARBA00012493"/>
    </source>
</evidence>
<dbReference type="InterPro" id="IPR000477">
    <property type="entry name" value="RT_dom"/>
</dbReference>
<keyword evidence="2" id="KW-0808">Transferase</keyword>
<proteinExistence type="inferred from homology"/>
<evidence type="ECO:0000256" key="5">
    <source>
        <dbReference type="ARBA" id="ARBA00022842"/>
    </source>
</evidence>
<reference evidence="11" key="1">
    <citation type="submission" date="2022-12" db="EMBL/GenBank/DDBJ databases">
        <authorList>
            <person name="Krivoruchko A.V."/>
            <person name="Elkin A."/>
        </authorList>
    </citation>
    <scope>NUCLEOTIDE SEQUENCE</scope>
    <source>
        <strain evidence="11">IEGM 1388</strain>
    </source>
</reference>
<dbReference type="PROSITE" id="PS50878">
    <property type="entry name" value="RT_POL"/>
    <property type="match status" value="1"/>
</dbReference>
<dbReference type="Proteomes" id="UP001067235">
    <property type="component" value="Unassembled WGS sequence"/>
</dbReference>
<evidence type="ECO:0000313" key="12">
    <source>
        <dbReference type="Proteomes" id="UP001067235"/>
    </source>
</evidence>
<gene>
    <name evidence="11" type="ORF">O4213_22450</name>
</gene>
<dbReference type="PRINTS" id="PR00866">
    <property type="entry name" value="RNADNAPOLMS"/>
</dbReference>
<keyword evidence="6 11" id="KW-0695">RNA-directed DNA polymerase</keyword>
<keyword evidence="4" id="KW-0479">Metal-binding</keyword>
<dbReference type="InterPro" id="IPR043502">
    <property type="entry name" value="DNA/RNA_pol_sf"/>
</dbReference>